<evidence type="ECO:0000313" key="3">
    <source>
        <dbReference type="EMBL" id="KAL3739029.1"/>
    </source>
</evidence>
<dbReference type="InterPro" id="IPR036770">
    <property type="entry name" value="Ankyrin_rpt-contain_sf"/>
</dbReference>
<reference evidence="3 4" key="1">
    <citation type="submission" date="2024-11" db="EMBL/GenBank/DDBJ databases">
        <title>Chromosome-level genome assembly of Eucalyptus globulus Labill. provides insights into its genome evolution.</title>
        <authorList>
            <person name="Li X."/>
        </authorList>
    </citation>
    <scope>NUCLEOTIDE SEQUENCE [LARGE SCALE GENOMIC DNA]</scope>
    <source>
        <strain evidence="3">CL2024</strain>
        <tissue evidence="3">Fresh tender leaves</tissue>
    </source>
</reference>
<feature type="transmembrane region" description="Helical" evidence="2">
    <location>
        <begin position="280"/>
        <end position="298"/>
    </location>
</feature>
<proteinExistence type="predicted"/>
<dbReference type="InterPro" id="IPR002110">
    <property type="entry name" value="Ankyrin_rpt"/>
</dbReference>
<dbReference type="Pfam" id="PF13857">
    <property type="entry name" value="Ank_5"/>
    <property type="match status" value="1"/>
</dbReference>
<dbReference type="SMART" id="SM00248">
    <property type="entry name" value="ANK"/>
    <property type="match status" value="5"/>
</dbReference>
<evidence type="ECO:0000256" key="1">
    <source>
        <dbReference type="PROSITE-ProRule" id="PRU00023"/>
    </source>
</evidence>
<feature type="repeat" description="ANK" evidence="1">
    <location>
        <begin position="66"/>
        <end position="87"/>
    </location>
</feature>
<name>A0ABD3KJF3_EUCGL</name>
<evidence type="ECO:0000313" key="4">
    <source>
        <dbReference type="Proteomes" id="UP001634007"/>
    </source>
</evidence>
<dbReference type="Gene3D" id="1.25.40.20">
    <property type="entry name" value="Ankyrin repeat-containing domain"/>
    <property type="match status" value="2"/>
</dbReference>
<dbReference type="SUPFAM" id="SSF48403">
    <property type="entry name" value="Ankyrin repeat"/>
    <property type="match status" value="1"/>
</dbReference>
<dbReference type="PANTHER" id="PTHR24128">
    <property type="entry name" value="HOMEOBOX PROTEIN WARIAI"/>
    <property type="match status" value="1"/>
</dbReference>
<dbReference type="EMBL" id="JBJKBG010000005">
    <property type="protein sequence ID" value="KAL3739030.1"/>
    <property type="molecule type" value="Genomic_DNA"/>
</dbReference>
<keyword evidence="4" id="KW-1185">Reference proteome</keyword>
<dbReference type="Pfam" id="PF13606">
    <property type="entry name" value="Ank_3"/>
    <property type="match status" value="1"/>
</dbReference>
<keyword evidence="2" id="KW-1133">Transmembrane helix</keyword>
<evidence type="ECO:0000256" key="2">
    <source>
        <dbReference type="SAM" id="Phobius"/>
    </source>
</evidence>
<protein>
    <submittedName>
        <fullName evidence="3">Uncharacterized protein</fullName>
    </submittedName>
</protein>
<comment type="caution">
    <text evidence="3">The sequence shown here is derived from an EMBL/GenBank/DDBJ whole genome shotgun (WGS) entry which is preliminary data.</text>
</comment>
<dbReference type="PROSITE" id="PS50088">
    <property type="entry name" value="ANK_REPEAT"/>
    <property type="match status" value="3"/>
</dbReference>
<sequence length="330" mass="36918">MEKFLAAGSIDELNDLIERDGLILEKMALKGAGNTPLHVACLASRLDLVRVLLKWRPKFAEKVNADGFSPLHIAAAKGDVEIARELLGVYPHLCSVKGVERRIPLYYAIVHGELDVMKELLLASPESVQETTAQEETVLHLAVKYNRVDAVHVLVEHMKDYNCASVIDQKDNEGNTALHLAVAAQNFEVVNFMLHQPHVVVDVNACDKNGRTPLDLSRREVIRSILTRAGARHGTLNRRRYSEGDIRDTLIVAALIASITYQTLRYLFSDNGMVKNGCEKETFILSLLSFLIVFFFFCKNRKLTSHYLFSDKGMVRNGCENVPLCSSLVL</sequence>
<gene>
    <name evidence="3" type="ORF">ACJRO7_020429</name>
</gene>
<keyword evidence="2" id="KW-0472">Membrane</keyword>
<dbReference type="Proteomes" id="UP001634007">
    <property type="component" value="Unassembled WGS sequence"/>
</dbReference>
<dbReference type="Pfam" id="PF12796">
    <property type="entry name" value="Ank_2"/>
    <property type="match status" value="1"/>
</dbReference>
<feature type="repeat" description="ANK" evidence="1">
    <location>
        <begin position="32"/>
        <end position="54"/>
    </location>
</feature>
<accession>A0ABD3KJF3</accession>
<organism evidence="3 4">
    <name type="scientific">Eucalyptus globulus</name>
    <name type="common">Tasmanian blue gum</name>
    <dbReference type="NCBI Taxonomy" id="34317"/>
    <lineage>
        <taxon>Eukaryota</taxon>
        <taxon>Viridiplantae</taxon>
        <taxon>Streptophyta</taxon>
        <taxon>Embryophyta</taxon>
        <taxon>Tracheophyta</taxon>
        <taxon>Spermatophyta</taxon>
        <taxon>Magnoliopsida</taxon>
        <taxon>eudicotyledons</taxon>
        <taxon>Gunneridae</taxon>
        <taxon>Pentapetalae</taxon>
        <taxon>rosids</taxon>
        <taxon>malvids</taxon>
        <taxon>Myrtales</taxon>
        <taxon>Myrtaceae</taxon>
        <taxon>Myrtoideae</taxon>
        <taxon>Eucalypteae</taxon>
        <taxon>Eucalyptus</taxon>
    </lineage>
</organism>
<keyword evidence="1" id="KW-0040">ANK repeat</keyword>
<dbReference type="PANTHER" id="PTHR24128:SF61">
    <property type="entry name" value="ANKYRIN REPEAT-CONTAINING PROTEIN BDA1-LIKE"/>
    <property type="match status" value="1"/>
</dbReference>
<keyword evidence="2" id="KW-0812">Transmembrane</keyword>
<dbReference type="PROSITE" id="PS50297">
    <property type="entry name" value="ANK_REP_REGION"/>
    <property type="match status" value="3"/>
</dbReference>
<dbReference type="EMBL" id="JBJKBG010000005">
    <property type="protein sequence ID" value="KAL3739029.1"/>
    <property type="molecule type" value="Genomic_DNA"/>
</dbReference>
<dbReference type="AlphaFoldDB" id="A0ABD3KJF3"/>
<feature type="transmembrane region" description="Helical" evidence="2">
    <location>
        <begin position="249"/>
        <end position="268"/>
    </location>
</feature>
<feature type="repeat" description="ANK" evidence="1">
    <location>
        <begin position="173"/>
        <end position="194"/>
    </location>
</feature>